<dbReference type="PANTHER" id="PTHR47938">
    <property type="entry name" value="RESPIRATORY COMPLEX I CHAPERONE (CIA84), PUTATIVE (AFU_ORTHOLOGUE AFUA_2G06020)-RELATED"/>
    <property type="match status" value="1"/>
</dbReference>
<evidence type="ECO:0000256" key="1">
    <source>
        <dbReference type="SAM" id="MobiDB-lite"/>
    </source>
</evidence>
<name>A0ABY8EKD3_MALFU</name>
<proteinExistence type="predicted"/>
<feature type="region of interest" description="Disordered" evidence="1">
    <location>
        <begin position="137"/>
        <end position="162"/>
    </location>
</feature>
<reference evidence="2 3" key="1">
    <citation type="journal article" date="2020" name="Elife">
        <title>Loss of centromere function drives karyotype evolution in closely related Malassezia species.</title>
        <authorList>
            <person name="Sankaranarayanan S.R."/>
            <person name="Ianiri G."/>
            <person name="Coelho M.A."/>
            <person name="Reza M.H."/>
            <person name="Thimmappa B.C."/>
            <person name="Ganguly P."/>
            <person name="Vadnala R.N."/>
            <person name="Sun S."/>
            <person name="Siddharthan R."/>
            <person name="Tellgren-Roth C."/>
            <person name="Dawson T.L."/>
            <person name="Heitman J."/>
            <person name="Sanyal K."/>
        </authorList>
    </citation>
    <scope>NUCLEOTIDE SEQUENCE [LARGE SCALE GENOMIC DNA]</scope>
    <source>
        <strain evidence="2">CBS14141</strain>
    </source>
</reference>
<evidence type="ECO:0000313" key="2">
    <source>
        <dbReference type="EMBL" id="WFD45981.1"/>
    </source>
</evidence>
<dbReference type="Gene3D" id="1.25.40.10">
    <property type="entry name" value="Tetratricopeptide repeat domain"/>
    <property type="match status" value="1"/>
</dbReference>
<accession>A0ABY8EKD3</accession>
<evidence type="ECO:0000313" key="3">
    <source>
        <dbReference type="Proteomes" id="UP000818624"/>
    </source>
</evidence>
<dbReference type="PANTHER" id="PTHR47938:SF42">
    <property type="entry name" value="C3H1-TYPE DOMAIN-CONTAINING PROTEIN"/>
    <property type="match status" value="1"/>
</dbReference>
<sequence>MARFFVLRMRSVRAWASVSRTRRSALRPLAPAHTGALKQRRTFVTSPACAATANREPAQQLLDLLHTSEHTAADRVWALYIEAMHDRPQELKDGSVRVPRMLSAAEHREVLQALVPHAAPYTTYLVERARLRALRARAQRDGGASDAPLDLSTPQELAPPAPHVPLSASDARVYLSRVQALLQNMHAEPRAVRLSDYHTALEALAHGGHFPEMKVLLDEMRARCASEPELTPDCDTYNVLFRGLFAHAQREMQALKQAYGYMLNPTPHARQRAQATAGDGDAVKTVQHFAHQTAREATSLIQEMQQRAVRPSTQTLDIAARVLRITGQLPALLALLRTGFGVDVVTPDADRGEPVQPCTPTTQTLNTVLMALGEHATVSNMVSAYESMTQALPTGPADDAADAGAETDPAADAGVVVRPAASHDVRSVPPNAKTFSILLKHACTAADTLFLAAALVPRRRSLLSRMTSSDEPVGFSTQHDLHTEIERRMRGDYMSVARYVLDDCVDRYAAQVALLCRALHVDAPGLDASADEVGAAVYEARCAWKAADGADAPLRAMPLAHVATAEEAARVAFVPPSVGVSLEMVYPVVSLASRRRASTQLVWVRARLDRVLLLRAIEANAARAAAEAHAQTAPALAASLTAHAALAAL</sequence>
<organism evidence="2 3">
    <name type="scientific">Malassezia furfur</name>
    <name type="common">Pityriasis versicolor infection agent</name>
    <name type="synonym">Pityrosporum furfur</name>
    <dbReference type="NCBI Taxonomy" id="55194"/>
    <lineage>
        <taxon>Eukaryota</taxon>
        <taxon>Fungi</taxon>
        <taxon>Dikarya</taxon>
        <taxon>Basidiomycota</taxon>
        <taxon>Ustilaginomycotina</taxon>
        <taxon>Malasseziomycetes</taxon>
        <taxon>Malasseziales</taxon>
        <taxon>Malasseziaceae</taxon>
        <taxon>Malassezia</taxon>
    </lineage>
</organism>
<protein>
    <submittedName>
        <fullName evidence="2">Uncharacterized protein</fullName>
    </submittedName>
</protein>
<keyword evidence="3" id="KW-1185">Reference proteome</keyword>
<dbReference type="Proteomes" id="UP000818624">
    <property type="component" value="Chromosome 1"/>
</dbReference>
<dbReference type="InterPro" id="IPR011990">
    <property type="entry name" value="TPR-like_helical_dom_sf"/>
</dbReference>
<gene>
    <name evidence="2" type="ORF">GLX27_000609</name>
</gene>
<dbReference type="EMBL" id="CP046234">
    <property type="protein sequence ID" value="WFD45981.1"/>
    <property type="molecule type" value="Genomic_DNA"/>
</dbReference>